<dbReference type="RefSeq" id="WP_170829204.1">
    <property type="nucleotide sequence ID" value="NZ_FMWL01000001.1"/>
</dbReference>
<dbReference type="EMBL" id="FMWL01000001">
    <property type="protein sequence ID" value="SCZ76118.1"/>
    <property type="molecule type" value="Genomic_DNA"/>
</dbReference>
<evidence type="ECO:0000256" key="1">
    <source>
        <dbReference type="ARBA" id="ARBA00009437"/>
    </source>
</evidence>
<dbReference type="PRINTS" id="PR00039">
    <property type="entry name" value="HTHLYSR"/>
</dbReference>
<dbReference type="SUPFAM" id="SSF53850">
    <property type="entry name" value="Periplasmic binding protein-like II"/>
    <property type="match status" value="1"/>
</dbReference>
<dbReference type="SUPFAM" id="SSF46785">
    <property type="entry name" value="Winged helix' DNA-binding domain"/>
    <property type="match status" value="1"/>
</dbReference>
<organism evidence="6 7">
    <name type="scientific">Acidaminobacter hydrogenoformans DSM 2784</name>
    <dbReference type="NCBI Taxonomy" id="1120920"/>
    <lineage>
        <taxon>Bacteria</taxon>
        <taxon>Bacillati</taxon>
        <taxon>Bacillota</taxon>
        <taxon>Clostridia</taxon>
        <taxon>Peptostreptococcales</taxon>
        <taxon>Acidaminobacteraceae</taxon>
        <taxon>Acidaminobacter</taxon>
    </lineage>
</organism>
<dbReference type="InterPro" id="IPR036390">
    <property type="entry name" value="WH_DNA-bd_sf"/>
</dbReference>
<dbReference type="FunFam" id="1.10.10.10:FF:000001">
    <property type="entry name" value="LysR family transcriptional regulator"/>
    <property type="match status" value="1"/>
</dbReference>
<dbReference type="PANTHER" id="PTHR30126:SF40">
    <property type="entry name" value="HTH-TYPE TRANSCRIPTIONAL REGULATOR GLTR"/>
    <property type="match status" value="1"/>
</dbReference>
<name>A0A1G5RQH8_9FIRM</name>
<dbReference type="InterPro" id="IPR000847">
    <property type="entry name" value="LysR_HTH_N"/>
</dbReference>
<gene>
    <name evidence="6" type="ORF">SAMN03080599_00076</name>
</gene>
<dbReference type="Proteomes" id="UP000199208">
    <property type="component" value="Unassembled WGS sequence"/>
</dbReference>
<accession>A0A1G5RQH8</accession>
<dbReference type="GO" id="GO:0003700">
    <property type="term" value="F:DNA-binding transcription factor activity"/>
    <property type="evidence" value="ECO:0007669"/>
    <property type="project" value="InterPro"/>
</dbReference>
<evidence type="ECO:0000313" key="6">
    <source>
        <dbReference type="EMBL" id="SCZ76118.1"/>
    </source>
</evidence>
<evidence type="ECO:0000256" key="4">
    <source>
        <dbReference type="ARBA" id="ARBA00023163"/>
    </source>
</evidence>
<dbReference type="PROSITE" id="PS50931">
    <property type="entry name" value="HTH_LYSR"/>
    <property type="match status" value="1"/>
</dbReference>
<evidence type="ECO:0000256" key="2">
    <source>
        <dbReference type="ARBA" id="ARBA00023015"/>
    </source>
</evidence>
<proteinExistence type="inferred from homology"/>
<keyword evidence="2" id="KW-0805">Transcription regulation</keyword>
<evidence type="ECO:0000259" key="5">
    <source>
        <dbReference type="PROSITE" id="PS50931"/>
    </source>
</evidence>
<dbReference type="InterPro" id="IPR036388">
    <property type="entry name" value="WH-like_DNA-bd_sf"/>
</dbReference>
<dbReference type="AlphaFoldDB" id="A0A1G5RQH8"/>
<feature type="domain" description="HTH lysR-type" evidence="5">
    <location>
        <begin position="13"/>
        <end position="61"/>
    </location>
</feature>
<sequence>MKNLSIANFINVVEVAKCGSISRAAQNLYISQSNLSTSIKTLETELGYAIFTRSNQGVSVTPEGNLFIKSAKIIISEMENIEKLSMIGKSPKNNLSVVCVYSFFIFQKYIEFRKKFLLGDSKDSFKETGLNQAMQDIISKAYRIGFFYDFDSNIHKRWTLAEKYFLDINLLATNIPVNALLTKNHPLANAEVLTPGSLQGYPLVTFEDFENEDWLGAMGINADREVLYIFDRGGMIDTVRGGDYIGISVGKSFGYDEKSSPFATIPIEGIQHQLNQYWVKASSYELSEVEHDFLRFVNRTLNLDQAKK</sequence>
<keyword evidence="3 6" id="KW-0238">DNA-binding</keyword>
<dbReference type="GO" id="GO:0000976">
    <property type="term" value="F:transcription cis-regulatory region binding"/>
    <property type="evidence" value="ECO:0007669"/>
    <property type="project" value="TreeGrafter"/>
</dbReference>
<keyword evidence="4" id="KW-0804">Transcription</keyword>
<protein>
    <submittedName>
        <fullName evidence="6">DNA-binding transcriptional regulator, LysR family</fullName>
    </submittedName>
</protein>
<reference evidence="6 7" key="1">
    <citation type="submission" date="2016-10" db="EMBL/GenBank/DDBJ databases">
        <authorList>
            <person name="de Groot N.N."/>
        </authorList>
    </citation>
    <scope>NUCLEOTIDE SEQUENCE [LARGE SCALE GENOMIC DNA]</scope>
    <source>
        <strain evidence="6 7">DSM 2784</strain>
    </source>
</reference>
<evidence type="ECO:0000313" key="7">
    <source>
        <dbReference type="Proteomes" id="UP000199208"/>
    </source>
</evidence>
<keyword evidence="7" id="KW-1185">Reference proteome</keyword>
<comment type="similarity">
    <text evidence="1">Belongs to the LysR transcriptional regulatory family.</text>
</comment>
<dbReference type="Pfam" id="PF00126">
    <property type="entry name" value="HTH_1"/>
    <property type="match status" value="1"/>
</dbReference>
<dbReference type="Gene3D" id="1.10.10.10">
    <property type="entry name" value="Winged helix-like DNA-binding domain superfamily/Winged helix DNA-binding domain"/>
    <property type="match status" value="1"/>
</dbReference>
<dbReference type="PANTHER" id="PTHR30126">
    <property type="entry name" value="HTH-TYPE TRANSCRIPTIONAL REGULATOR"/>
    <property type="match status" value="1"/>
</dbReference>
<dbReference type="STRING" id="1120920.SAMN03080599_00076"/>
<evidence type="ECO:0000256" key="3">
    <source>
        <dbReference type="ARBA" id="ARBA00023125"/>
    </source>
</evidence>